<dbReference type="GO" id="GO:0005886">
    <property type="term" value="C:plasma membrane"/>
    <property type="evidence" value="ECO:0007669"/>
    <property type="project" value="UniProtKB-SubCell"/>
</dbReference>
<keyword evidence="10 16" id="KW-0675">Receptor</keyword>
<gene>
    <name evidence="19" type="primary">htr7</name>
</gene>
<feature type="transmembrane region" description="Helical" evidence="17">
    <location>
        <begin position="389"/>
        <end position="407"/>
    </location>
</feature>
<evidence type="ECO:0000256" key="4">
    <source>
        <dbReference type="ARBA" id="ARBA00022692"/>
    </source>
</evidence>
<dbReference type="FunFam" id="1.20.1070.10:FF:000071">
    <property type="entry name" value="5-hydroxytryptamine (serotonin) receptor 7a"/>
    <property type="match status" value="1"/>
</dbReference>
<dbReference type="GO" id="GO:0071880">
    <property type="term" value="P:adenylate cyclase-activating adrenergic receptor signaling pathway"/>
    <property type="evidence" value="ECO:0007669"/>
    <property type="project" value="TreeGrafter"/>
</dbReference>
<evidence type="ECO:0000256" key="8">
    <source>
        <dbReference type="ARBA" id="ARBA00023139"/>
    </source>
</evidence>
<keyword evidence="12 16" id="KW-0807">Transducer</keyword>
<dbReference type="Proteomes" id="UP000472267">
    <property type="component" value="Chromosome 13"/>
</dbReference>
<comment type="subcellular location">
    <subcellularLocation>
        <location evidence="1">Cell membrane</location>
        <topology evidence="1">Multi-pass membrane protein</topology>
    </subcellularLocation>
</comment>
<evidence type="ECO:0000313" key="19">
    <source>
        <dbReference type="Ensembl" id="ENSSFAP00005001343.1"/>
    </source>
</evidence>
<evidence type="ECO:0000256" key="1">
    <source>
        <dbReference type="ARBA" id="ARBA00004651"/>
    </source>
</evidence>
<keyword evidence="8" id="KW-0564">Palmitate</keyword>
<feature type="transmembrane region" description="Helical" evidence="17">
    <location>
        <begin position="166"/>
        <end position="186"/>
    </location>
</feature>
<protein>
    <recommendedName>
        <fullName evidence="2">5-hydroxytryptamine receptor 7</fullName>
    </recommendedName>
    <alternativeName>
        <fullName evidence="14">Serotonin receptor 7</fullName>
    </alternativeName>
</protein>
<dbReference type="GO" id="GO:0004993">
    <property type="term" value="F:G protein-coupled serotonin receptor activity"/>
    <property type="evidence" value="ECO:0007669"/>
    <property type="project" value="InterPro"/>
</dbReference>
<evidence type="ECO:0000256" key="3">
    <source>
        <dbReference type="ARBA" id="ARBA00022475"/>
    </source>
</evidence>
<feature type="transmembrane region" description="Helical" evidence="17">
    <location>
        <begin position="207"/>
        <end position="227"/>
    </location>
</feature>
<feature type="transmembrane region" description="Helical" evidence="17">
    <location>
        <begin position="247"/>
        <end position="268"/>
    </location>
</feature>
<evidence type="ECO:0000256" key="14">
    <source>
        <dbReference type="ARBA" id="ARBA00031930"/>
    </source>
</evidence>
<feature type="domain" description="G-protein coupled receptors family 1 profile" evidence="18">
    <location>
        <begin position="106"/>
        <end position="404"/>
    </location>
</feature>
<evidence type="ECO:0000256" key="12">
    <source>
        <dbReference type="ARBA" id="ARBA00023224"/>
    </source>
</evidence>
<keyword evidence="13" id="KW-0449">Lipoprotein</keyword>
<feature type="transmembrane region" description="Helical" evidence="17">
    <location>
        <begin position="90"/>
        <end position="114"/>
    </location>
</feature>
<dbReference type="AlphaFoldDB" id="A0A672F5W1"/>
<dbReference type="GO" id="GO:0043410">
    <property type="term" value="P:positive regulation of MAPK cascade"/>
    <property type="evidence" value="ECO:0007669"/>
    <property type="project" value="TreeGrafter"/>
</dbReference>
<dbReference type="Pfam" id="PF00001">
    <property type="entry name" value="7tm_1"/>
    <property type="match status" value="1"/>
</dbReference>
<reference evidence="19" key="3">
    <citation type="submission" date="2025-09" db="UniProtKB">
        <authorList>
            <consortium name="Ensembl"/>
        </authorList>
    </citation>
    <scope>IDENTIFICATION</scope>
</reference>
<keyword evidence="5 17" id="KW-1133">Transmembrane helix</keyword>
<evidence type="ECO:0000256" key="13">
    <source>
        <dbReference type="ARBA" id="ARBA00023288"/>
    </source>
</evidence>
<evidence type="ECO:0000256" key="2">
    <source>
        <dbReference type="ARBA" id="ARBA00015306"/>
    </source>
</evidence>
<keyword evidence="9" id="KW-1015">Disulfide bond</keyword>
<evidence type="ECO:0000313" key="20">
    <source>
        <dbReference type="Proteomes" id="UP000472267"/>
    </source>
</evidence>
<keyword evidence="3" id="KW-1003">Cell membrane</keyword>
<name>A0A672F5W1_SALFA</name>
<reference evidence="19" key="1">
    <citation type="submission" date="2019-06" db="EMBL/GenBank/DDBJ databases">
        <authorList>
            <consortium name="Wellcome Sanger Institute Data Sharing"/>
        </authorList>
    </citation>
    <scope>NUCLEOTIDE SEQUENCE [LARGE SCALE GENOMIC DNA]</scope>
</reference>
<evidence type="ECO:0000256" key="17">
    <source>
        <dbReference type="SAM" id="Phobius"/>
    </source>
</evidence>
<evidence type="ECO:0000256" key="15">
    <source>
        <dbReference type="ARBA" id="ARBA00045776"/>
    </source>
</evidence>
<keyword evidence="20" id="KW-1185">Reference proteome</keyword>
<dbReference type="SUPFAM" id="SSF81321">
    <property type="entry name" value="Family A G protein-coupled receptor-like"/>
    <property type="match status" value="1"/>
</dbReference>
<evidence type="ECO:0000256" key="10">
    <source>
        <dbReference type="ARBA" id="ARBA00023170"/>
    </source>
</evidence>
<evidence type="ECO:0000259" key="18">
    <source>
        <dbReference type="PROSITE" id="PS50262"/>
    </source>
</evidence>
<keyword evidence="6 16" id="KW-0297">G-protein coupled receptor</keyword>
<dbReference type="CDD" id="cd15329">
    <property type="entry name" value="7tmA_5-HT7"/>
    <property type="match status" value="1"/>
</dbReference>
<reference evidence="19" key="2">
    <citation type="submission" date="2025-08" db="UniProtKB">
        <authorList>
            <consortium name="Ensembl"/>
        </authorList>
    </citation>
    <scope>IDENTIFICATION</scope>
</reference>
<feature type="transmembrane region" description="Helical" evidence="17">
    <location>
        <begin position="126"/>
        <end position="146"/>
    </location>
</feature>
<dbReference type="InParanoid" id="A0A672F5W1"/>
<dbReference type="GO" id="GO:0007623">
    <property type="term" value="P:circadian rhythm"/>
    <property type="evidence" value="ECO:0007669"/>
    <property type="project" value="InterPro"/>
</dbReference>
<evidence type="ECO:0000256" key="16">
    <source>
        <dbReference type="RuleBase" id="RU000688"/>
    </source>
</evidence>
<dbReference type="SMART" id="SM01381">
    <property type="entry name" value="7TM_GPCR_Srsx"/>
    <property type="match status" value="1"/>
</dbReference>
<dbReference type="GO" id="GO:0007268">
    <property type="term" value="P:chemical synaptic transmission"/>
    <property type="evidence" value="ECO:0007669"/>
    <property type="project" value="InterPro"/>
</dbReference>
<keyword evidence="11" id="KW-0325">Glycoprotein</keyword>
<dbReference type="PANTHER" id="PTHR24248">
    <property type="entry name" value="ADRENERGIC RECEPTOR-RELATED G-PROTEIN COUPLED RECEPTOR"/>
    <property type="match status" value="1"/>
</dbReference>
<evidence type="ECO:0000256" key="9">
    <source>
        <dbReference type="ARBA" id="ARBA00023157"/>
    </source>
</evidence>
<evidence type="ECO:0000256" key="7">
    <source>
        <dbReference type="ARBA" id="ARBA00023136"/>
    </source>
</evidence>
<proteinExistence type="inferred from homology"/>
<dbReference type="PANTHER" id="PTHR24248:SF199">
    <property type="entry name" value="IP13425P-RELATED"/>
    <property type="match status" value="1"/>
</dbReference>
<dbReference type="PRINTS" id="PR00652">
    <property type="entry name" value="5HT7RECEPTR"/>
</dbReference>
<comment type="function">
    <text evidence="15">G-protein coupled receptor for 5-hydroxytryptamine (serotonin), a biogenic hormone that functions as a neurotransmitter, a hormone and a mitogen. Ligand binding causes a conformation change that triggers signaling via guanine nucleotide-binding proteins (G proteins) and modulates the activity of downstream effectors. HTR7 is coupled to G(s) G alpha proteins and mediates activation of adenylate cyclase activity.</text>
</comment>
<keyword evidence="7 17" id="KW-0472">Membrane</keyword>
<organism evidence="19 20">
    <name type="scientific">Salarias fasciatus</name>
    <name type="common">Jewelled blenny</name>
    <name type="synonym">Blennius fasciatus</name>
    <dbReference type="NCBI Taxonomy" id="181472"/>
    <lineage>
        <taxon>Eukaryota</taxon>
        <taxon>Metazoa</taxon>
        <taxon>Chordata</taxon>
        <taxon>Craniata</taxon>
        <taxon>Vertebrata</taxon>
        <taxon>Euteleostomi</taxon>
        <taxon>Actinopterygii</taxon>
        <taxon>Neopterygii</taxon>
        <taxon>Teleostei</taxon>
        <taxon>Neoteleostei</taxon>
        <taxon>Acanthomorphata</taxon>
        <taxon>Ovalentaria</taxon>
        <taxon>Blenniimorphae</taxon>
        <taxon>Blenniiformes</taxon>
        <taxon>Blennioidei</taxon>
        <taxon>Blenniidae</taxon>
        <taxon>Salariinae</taxon>
        <taxon>Salarias</taxon>
    </lineage>
</organism>
<evidence type="ECO:0000256" key="6">
    <source>
        <dbReference type="ARBA" id="ARBA00023040"/>
    </source>
</evidence>
<dbReference type="Ensembl" id="ENSSFAT00005001436.1">
    <property type="protein sequence ID" value="ENSSFAP00005001343.1"/>
    <property type="gene ID" value="ENSSFAG00005000711.1"/>
</dbReference>
<keyword evidence="4 16" id="KW-0812">Transmembrane</keyword>
<evidence type="ECO:0000256" key="11">
    <source>
        <dbReference type="ARBA" id="ARBA00023180"/>
    </source>
</evidence>
<dbReference type="GO" id="GO:0006939">
    <property type="term" value="P:smooth muscle contraction"/>
    <property type="evidence" value="ECO:0007669"/>
    <property type="project" value="InterPro"/>
</dbReference>
<feature type="transmembrane region" description="Helical" evidence="17">
    <location>
        <begin position="345"/>
        <end position="369"/>
    </location>
</feature>
<dbReference type="GO" id="GO:0045202">
    <property type="term" value="C:synapse"/>
    <property type="evidence" value="ECO:0007669"/>
    <property type="project" value="GOC"/>
</dbReference>
<dbReference type="InterPro" id="IPR000276">
    <property type="entry name" value="GPCR_Rhodpsn"/>
</dbReference>
<dbReference type="PRINTS" id="PR00237">
    <property type="entry name" value="GPCRRHODOPSN"/>
</dbReference>
<dbReference type="InterPro" id="IPR017452">
    <property type="entry name" value="GPCR_Rhodpsn_7TM"/>
</dbReference>
<sequence length="460" mass="50674">MVVVGASNGTFGSGNLRSSFMREDRDPGGSTNMMIAESLAPRLLKIAQDAAEAAAAAAAATSPSSQPQVMETNGTRCGELILSYGRVEKVLIGGVLTMLTLSTICGNLLVVISVCFVKKLRQPSNYLIVSLAVADLSVALAVMPFVSITDLIGGQWIFGQVFCNVFIAMDVMCCTASIMTLCVISIDRYLGITKPLTYPVRQNGCCMAKMVVSVWLLSASITLPPLFGWAQNVNDGRVCLISQDFGYTVYSTAVAFYIPMSVMLIMYYRIYRAAKLSAAKHTITGFPREGEHQEESLDCVAAALKLQREVEEECSTRVSRLLKTGEHHQRRKRKNQSIFKREQKAAATLGIVVGAFSFCWLPFFLVSTARPFVCGVECSCVPLWLERTLLWLGYANSLINPFIYAFFNRDLRTTYSNLLRCRYRNINRKLSAAGMHEALNRAEPPRRPGWGGRGLGLRTV</sequence>
<accession>A0A672F5W1</accession>
<comment type="similarity">
    <text evidence="16">Belongs to the G-protein coupled receptor 1 family.</text>
</comment>
<evidence type="ECO:0000256" key="5">
    <source>
        <dbReference type="ARBA" id="ARBA00022989"/>
    </source>
</evidence>
<dbReference type="PROSITE" id="PS00237">
    <property type="entry name" value="G_PROTEIN_RECEP_F1_1"/>
    <property type="match status" value="1"/>
</dbReference>
<dbReference type="PROSITE" id="PS50262">
    <property type="entry name" value="G_PROTEIN_RECEP_F1_2"/>
    <property type="match status" value="1"/>
</dbReference>
<dbReference type="GO" id="GO:0042310">
    <property type="term" value="P:vasoconstriction"/>
    <property type="evidence" value="ECO:0007669"/>
    <property type="project" value="InterPro"/>
</dbReference>
<dbReference type="Gene3D" id="1.20.1070.10">
    <property type="entry name" value="Rhodopsin 7-helix transmembrane proteins"/>
    <property type="match status" value="1"/>
</dbReference>
<dbReference type="InterPro" id="IPR001069">
    <property type="entry name" value="5HT_7_rcpt"/>
</dbReference>